<accession>A0A8J3RU40</accession>
<evidence type="ECO:0000313" key="2">
    <source>
        <dbReference type="EMBL" id="GIH78268.1"/>
    </source>
</evidence>
<dbReference type="PANTHER" id="PTHR42964">
    <property type="entry name" value="ENOYL-COA HYDRATASE"/>
    <property type="match status" value="1"/>
</dbReference>
<dbReference type="EMBL" id="BOOH01000038">
    <property type="protein sequence ID" value="GIH78268.1"/>
    <property type="molecule type" value="Genomic_DNA"/>
</dbReference>
<name>A0A8J3RU40_9ACTN</name>
<keyword evidence="3" id="KW-1185">Reference proteome</keyword>
<evidence type="ECO:0008006" key="4">
    <source>
        <dbReference type="Google" id="ProtNLM"/>
    </source>
</evidence>
<dbReference type="SUPFAM" id="SSF52096">
    <property type="entry name" value="ClpP/crotonase"/>
    <property type="match status" value="1"/>
</dbReference>
<proteinExistence type="inferred from homology"/>
<dbReference type="Proteomes" id="UP000616724">
    <property type="component" value="Unassembled WGS sequence"/>
</dbReference>
<dbReference type="PANTHER" id="PTHR42964:SF1">
    <property type="entry name" value="POLYKETIDE BIOSYNTHESIS ENOYL-COA HYDRATASE PKSH-RELATED"/>
    <property type="match status" value="1"/>
</dbReference>
<dbReference type="Gene3D" id="1.10.12.10">
    <property type="entry name" value="Lyase 2-enoyl-coa Hydratase, Chain A, domain 2"/>
    <property type="match status" value="1"/>
</dbReference>
<evidence type="ECO:0000313" key="3">
    <source>
        <dbReference type="Proteomes" id="UP000616724"/>
    </source>
</evidence>
<dbReference type="AlphaFoldDB" id="A0A8J3RU40"/>
<dbReference type="InterPro" id="IPR029045">
    <property type="entry name" value="ClpP/crotonase-like_dom_sf"/>
</dbReference>
<comment type="similarity">
    <text evidence="1">Belongs to the enoyl-CoA hydratase/isomerase family.</text>
</comment>
<protein>
    <recommendedName>
        <fullName evidence="4">Enoyl-CoA hydratase</fullName>
    </recommendedName>
</protein>
<comment type="caution">
    <text evidence="2">The sequence shown here is derived from an EMBL/GenBank/DDBJ whole genome shotgun (WGS) entry which is preliminary data.</text>
</comment>
<dbReference type="InterPro" id="IPR051683">
    <property type="entry name" value="Enoyl-CoA_Hydratase/Isomerase"/>
</dbReference>
<reference evidence="2 3" key="1">
    <citation type="submission" date="2021-01" db="EMBL/GenBank/DDBJ databases">
        <title>Whole genome shotgun sequence of Planobispora longispora NBRC 13918.</title>
        <authorList>
            <person name="Komaki H."/>
            <person name="Tamura T."/>
        </authorList>
    </citation>
    <scope>NUCLEOTIDE SEQUENCE [LARGE SCALE GENOMIC DNA]</scope>
    <source>
        <strain evidence="2 3">NBRC 13918</strain>
    </source>
</reference>
<evidence type="ECO:0000256" key="1">
    <source>
        <dbReference type="ARBA" id="ARBA00005254"/>
    </source>
</evidence>
<gene>
    <name evidence="2" type="ORF">Plo01_46970</name>
</gene>
<organism evidence="2 3">
    <name type="scientific">Planobispora longispora</name>
    <dbReference type="NCBI Taxonomy" id="28887"/>
    <lineage>
        <taxon>Bacteria</taxon>
        <taxon>Bacillati</taxon>
        <taxon>Actinomycetota</taxon>
        <taxon>Actinomycetes</taxon>
        <taxon>Streptosporangiales</taxon>
        <taxon>Streptosporangiaceae</taxon>
        <taxon>Planobispora</taxon>
    </lineage>
</organism>
<dbReference type="InterPro" id="IPR014748">
    <property type="entry name" value="Enoyl-CoA_hydra_C"/>
</dbReference>
<dbReference type="RefSeq" id="WP_203892789.1">
    <property type="nucleotide sequence ID" value="NZ_BOOH01000038.1"/>
</dbReference>
<dbReference type="Gene3D" id="3.90.226.10">
    <property type="entry name" value="2-enoyl-CoA Hydratase, Chain A, domain 1"/>
    <property type="match status" value="2"/>
</dbReference>
<sequence length="148" mass="15655">METAADQRPQETAQPVHDGLLVDIDGPVATLTLNRPERRNALTFALWQALAAAGQHLPRALEICLTARTVPADEAARLGLAETLVPREGLDAAVADLTTALLAVDAGAATATKRLLRQAPDNLPDQQYAAERAEQTGRLRALFGGATT</sequence>